<organism evidence="1 2">
    <name type="scientific">Luteolibacter pohnpeiensis</name>
    <dbReference type="NCBI Taxonomy" id="454153"/>
    <lineage>
        <taxon>Bacteria</taxon>
        <taxon>Pseudomonadati</taxon>
        <taxon>Verrucomicrobiota</taxon>
        <taxon>Verrucomicrobiia</taxon>
        <taxon>Verrucomicrobiales</taxon>
        <taxon>Verrucomicrobiaceae</taxon>
        <taxon>Luteolibacter</taxon>
    </lineage>
</organism>
<keyword evidence="2" id="KW-1185">Reference proteome</keyword>
<dbReference type="RefSeq" id="WP_200269041.1">
    <property type="nucleotide sequence ID" value="NZ_JAENIJ010000008.1"/>
</dbReference>
<dbReference type="Proteomes" id="UP000603141">
    <property type="component" value="Unassembled WGS sequence"/>
</dbReference>
<comment type="caution">
    <text evidence="1">The sequence shown here is derived from an EMBL/GenBank/DDBJ whole genome shotgun (WGS) entry which is preliminary data.</text>
</comment>
<dbReference type="AlphaFoldDB" id="A0A934S7E2"/>
<evidence type="ECO:0000313" key="2">
    <source>
        <dbReference type="Proteomes" id="UP000603141"/>
    </source>
</evidence>
<sequence>MKLTNPRLYRMATGFPYSSLDESTGIEAISGRWVFAPLGPLSDYESPTKNGWGIGSNDYSAVGLDLSWIQASEVNPIAPSDYYTYRINNYKDLTAFDEDYYISLKFDPRAALRSLDYVIASLSSAKRQAVDLPGCNFEIRTSFDQFESPMVKCRGGEAFGMISSGAVSRTNFYHFESLFTGNLSAPLEVRFYYYGENLSPTPALAMCGPDLQRSPFSLRFLAVTGDGTASPSSRFAVQAVDLPNSQRHGLRK</sequence>
<accession>A0A934S7E2</accession>
<dbReference type="EMBL" id="JAENIJ010000008">
    <property type="protein sequence ID" value="MBK1882166.1"/>
    <property type="molecule type" value="Genomic_DNA"/>
</dbReference>
<gene>
    <name evidence="1" type="ORF">JIN85_07060</name>
</gene>
<evidence type="ECO:0000313" key="1">
    <source>
        <dbReference type="EMBL" id="MBK1882166.1"/>
    </source>
</evidence>
<proteinExistence type="predicted"/>
<reference evidence="1" key="1">
    <citation type="submission" date="2021-01" db="EMBL/GenBank/DDBJ databases">
        <title>Modified the classification status of verrucomicrobia.</title>
        <authorList>
            <person name="Feng X."/>
        </authorList>
    </citation>
    <scope>NUCLEOTIDE SEQUENCE</scope>
    <source>
        <strain evidence="1">KCTC 22041</strain>
    </source>
</reference>
<name>A0A934S7E2_9BACT</name>
<protein>
    <submittedName>
        <fullName evidence="1">Uncharacterized protein</fullName>
    </submittedName>
</protein>